<reference evidence="1" key="2">
    <citation type="submission" date="2013-04" db="UniProtKB">
        <authorList>
            <consortium name="EnsemblPlants"/>
        </authorList>
    </citation>
    <scope>IDENTIFICATION</scope>
</reference>
<organism evidence="1">
    <name type="scientific">Oryza brachyantha</name>
    <name type="common">malo sina</name>
    <dbReference type="NCBI Taxonomy" id="4533"/>
    <lineage>
        <taxon>Eukaryota</taxon>
        <taxon>Viridiplantae</taxon>
        <taxon>Streptophyta</taxon>
        <taxon>Embryophyta</taxon>
        <taxon>Tracheophyta</taxon>
        <taxon>Spermatophyta</taxon>
        <taxon>Magnoliopsida</taxon>
        <taxon>Liliopsida</taxon>
        <taxon>Poales</taxon>
        <taxon>Poaceae</taxon>
        <taxon>BOP clade</taxon>
        <taxon>Oryzoideae</taxon>
        <taxon>Oryzeae</taxon>
        <taxon>Oryzinae</taxon>
        <taxon>Oryza</taxon>
    </lineage>
</organism>
<proteinExistence type="predicted"/>
<evidence type="ECO:0000313" key="2">
    <source>
        <dbReference type="Proteomes" id="UP000006038"/>
    </source>
</evidence>
<keyword evidence="2" id="KW-1185">Reference proteome</keyword>
<dbReference type="HOGENOM" id="CLU_2201027_0_0_1"/>
<reference evidence="1" key="1">
    <citation type="journal article" date="2013" name="Nat. Commun.">
        <title>Whole-genome sequencing of Oryza brachyantha reveals mechanisms underlying Oryza genome evolution.</title>
        <authorList>
            <person name="Chen J."/>
            <person name="Huang Q."/>
            <person name="Gao D."/>
            <person name="Wang J."/>
            <person name="Lang Y."/>
            <person name="Liu T."/>
            <person name="Li B."/>
            <person name="Bai Z."/>
            <person name="Luis Goicoechea J."/>
            <person name="Liang C."/>
            <person name="Chen C."/>
            <person name="Zhang W."/>
            <person name="Sun S."/>
            <person name="Liao Y."/>
            <person name="Zhang X."/>
            <person name="Yang L."/>
            <person name="Song C."/>
            <person name="Wang M."/>
            <person name="Shi J."/>
            <person name="Liu G."/>
            <person name="Liu J."/>
            <person name="Zhou H."/>
            <person name="Zhou W."/>
            <person name="Yu Q."/>
            <person name="An N."/>
            <person name="Chen Y."/>
            <person name="Cai Q."/>
            <person name="Wang B."/>
            <person name="Liu B."/>
            <person name="Min J."/>
            <person name="Huang Y."/>
            <person name="Wu H."/>
            <person name="Li Z."/>
            <person name="Zhang Y."/>
            <person name="Yin Y."/>
            <person name="Song W."/>
            <person name="Jiang J."/>
            <person name="Jackson S.A."/>
            <person name="Wing R.A."/>
            <person name="Wang J."/>
            <person name="Chen M."/>
        </authorList>
    </citation>
    <scope>NUCLEOTIDE SEQUENCE [LARGE SCALE GENOMIC DNA]</scope>
    <source>
        <strain evidence="1">cv. IRGC 101232</strain>
    </source>
</reference>
<accession>J3M4V6</accession>
<dbReference type="AlphaFoldDB" id="J3M4V6"/>
<protein>
    <submittedName>
        <fullName evidence="1">Uncharacterized protein</fullName>
    </submittedName>
</protein>
<evidence type="ECO:0000313" key="1">
    <source>
        <dbReference type="EnsemblPlants" id="OB05G16300.1"/>
    </source>
</evidence>
<name>J3M4V6_ORYBR</name>
<dbReference type="Gramene" id="OB05G16300.1">
    <property type="protein sequence ID" value="OB05G16300.1"/>
    <property type="gene ID" value="OB05G16300"/>
</dbReference>
<sequence>METLMAADVPQQKAGGGLARRLSRLLRRKRSTAGSVAGGEYDESLDSSVNSLSKLKLSAATLDVLFRNAAVEKKGWLFRLHQLADNSKVRFQFYFFGASLHDGGKSAS</sequence>
<dbReference type="EnsemblPlants" id="OB05G16300.1">
    <property type="protein sequence ID" value="OB05G16300.1"/>
    <property type="gene ID" value="OB05G16300"/>
</dbReference>
<dbReference type="Proteomes" id="UP000006038">
    <property type="component" value="Chromosome 5"/>
</dbReference>